<sequence length="342" mass="38474">MKKLLTLLTALCLALLLTGCGPGKIPEERLQALLGKEFLFTDRMAGIVSVTVNSHQSQDGVDTVKATVVSDNGFTVYTDDCTIYAVYNKETKNWELQSVTSVAVGVEPKQLPTAATVDDLMNEEVYSMTGFAGGNPEAVLMPGYTVGEASLDVTNPVRPIAILPLDFEGQTYGWFTFHGGASLNLEYDPRYGTWSPCALMPGTEFDVDCVLEGRTYQSETFRDHVGGYTSYWQDYNWTVTFGEFDWRQGAMTGCELICYDQTENVDYIHKTDVTYELRNINKTNKFDLDNPHYDWVLYLGEDGFYEDSFVMQTTEDTTADTLLMWEYTNYATDYVLNCTRIS</sequence>
<reference evidence="2" key="2">
    <citation type="submission" date="2021-04" db="EMBL/GenBank/DDBJ databases">
        <authorList>
            <person name="Gilroy R."/>
        </authorList>
    </citation>
    <scope>NUCLEOTIDE SEQUENCE</scope>
    <source>
        <strain evidence="2">3436</strain>
    </source>
</reference>
<evidence type="ECO:0000313" key="3">
    <source>
        <dbReference type="Proteomes" id="UP000824031"/>
    </source>
</evidence>
<evidence type="ECO:0000313" key="2">
    <source>
        <dbReference type="EMBL" id="HIZ49437.1"/>
    </source>
</evidence>
<accession>A0A9D2F5A7</accession>
<evidence type="ECO:0008006" key="4">
    <source>
        <dbReference type="Google" id="ProtNLM"/>
    </source>
</evidence>
<dbReference type="Proteomes" id="UP000824031">
    <property type="component" value="Unassembled WGS sequence"/>
</dbReference>
<dbReference type="EMBL" id="DXBO01000177">
    <property type="protein sequence ID" value="HIZ49437.1"/>
    <property type="molecule type" value="Genomic_DNA"/>
</dbReference>
<feature type="signal peptide" evidence="1">
    <location>
        <begin position="1"/>
        <end position="23"/>
    </location>
</feature>
<name>A0A9D2F5A7_9FIRM</name>
<gene>
    <name evidence="2" type="ORF">H9810_12045</name>
</gene>
<keyword evidence="1" id="KW-0732">Signal</keyword>
<reference evidence="2" key="1">
    <citation type="journal article" date="2021" name="PeerJ">
        <title>Extensive microbial diversity within the chicken gut microbiome revealed by metagenomics and culture.</title>
        <authorList>
            <person name="Gilroy R."/>
            <person name="Ravi A."/>
            <person name="Getino M."/>
            <person name="Pursley I."/>
            <person name="Horton D.L."/>
            <person name="Alikhan N.F."/>
            <person name="Baker D."/>
            <person name="Gharbi K."/>
            <person name="Hall N."/>
            <person name="Watson M."/>
            <person name="Adriaenssens E.M."/>
            <person name="Foster-Nyarko E."/>
            <person name="Jarju S."/>
            <person name="Secka A."/>
            <person name="Antonio M."/>
            <person name="Oren A."/>
            <person name="Chaudhuri R.R."/>
            <person name="La Ragione R."/>
            <person name="Hildebrand F."/>
            <person name="Pallen M.J."/>
        </authorList>
    </citation>
    <scope>NUCLEOTIDE SEQUENCE</scope>
    <source>
        <strain evidence="2">3436</strain>
    </source>
</reference>
<protein>
    <recommendedName>
        <fullName evidence="4">DUF4595 domain-containing protein</fullName>
    </recommendedName>
</protein>
<dbReference type="AlphaFoldDB" id="A0A9D2F5A7"/>
<dbReference type="PROSITE" id="PS51257">
    <property type="entry name" value="PROKAR_LIPOPROTEIN"/>
    <property type="match status" value="1"/>
</dbReference>
<evidence type="ECO:0000256" key="1">
    <source>
        <dbReference type="SAM" id="SignalP"/>
    </source>
</evidence>
<organism evidence="2 3">
    <name type="scientific">Candidatus Gemmiger excrementavium</name>
    <dbReference type="NCBI Taxonomy" id="2838608"/>
    <lineage>
        <taxon>Bacteria</taxon>
        <taxon>Bacillati</taxon>
        <taxon>Bacillota</taxon>
        <taxon>Clostridia</taxon>
        <taxon>Eubacteriales</taxon>
        <taxon>Gemmiger</taxon>
    </lineage>
</organism>
<comment type="caution">
    <text evidence="2">The sequence shown here is derived from an EMBL/GenBank/DDBJ whole genome shotgun (WGS) entry which is preliminary data.</text>
</comment>
<feature type="chain" id="PRO_5039284431" description="DUF4595 domain-containing protein" evidence="1">
    <location>
        <begin position="24"/>
        <end position="342"/>
    </location>
</feature>
<proteinExistence type="predicted"/>